<feature type="domain" description="GntR C-terminal" evidence="4">
    <location>
        <begin position="1"/>
        <end position="44"/>
    </location>
</feature>
<dbReference type="EMBL" id="MCRJ01000135">
    <property type="protein sequence ID" value="ODN68773.1"/>
    <property type="molecule type" value="Genomic_DNA"/>
</dbReference>
<evidence type="ECO:0000313" key="5">
    <source>
        <dbReference type="EMBL" id="ODN68773.1"/>
    </source>
</evidence>
<dbReference type="Gene3D" id="1.20.120.530">
    <property type="entry name" value="GntR ligand-binding domain-like"/>
    <property type="match status" value="1"/>
</dbReference>
<evidence type="ECO:0000313" key="6">
    <source>
        <dbReference type="Proteomes" id="UP000094622"/>
    </source>
</evidence>
<evidence type="ECO:0000256" key="1">
    <source>
        <dbReference type="ARBA" id="ARBA00023015"/>
    </source>
</evidence>
<comment type="caution">
    <text evidence="5">The sequence shown here is derived from an EMBL/GenBank/DDBJ whole genome shotgun (WGS) entry which is preliminary data.</text>
</comment>
<accession>A0A1E3GXM0</accession>
<dbReference type="SUPFAM" id="SSF48008">
    <property type="entry name" value="GntR ligand-binding domain-like"/>
    <property type="match status" value="1"/>
</dbReference>
<dbReference type="InterPro" id="IPR008920">
    <property type="entry name" value="TF_FadR/GntR_C"/>
</dbReference>
<dbReference type="RefSeq" id="WP_245294126.1">
    <property type="nucleotide sequence ID" value="NZ_MCRJ01000135.1"/>
</dbReference>
<evidence type="ECO:0000259" key="4">
    <source>
        <dbReference type="Pfam" id="PF07729"/>
    </source>
</evidence>
<protein>
    <recommendedName>
        <fullName evidence="4">GntR C-terminal domain-containing protein</fullName>
    </recommendedName>
</protein>
<proteinExistence type="predicted"/>
<dbReference type="AlphaFoldDB" id="A0A1E3GXM0"/>
<reference evidence="5 6" key="1">
    <citation type="submission" date="2016-07" db="EMBL/GenBank/DDBJ databases">
        <title>Draft Genome Sequence of Methylobrevis pamukkalensis PK2.</title>
        <authorList>
            <person name="Vasilenko O.V."/>
            <person name="Doronina N.V."/>
            <person name="Shmareva M.N."/>
            <person name="Tarlachkov S.V."/>
            <person name="Mustakhimov I."/>
            <person name="Trotsenko Y.A."/>
        </authorList>
    </citation>
    <scope>NUCLEOTIDE SEQUENCE [LARGE SCALE GENOMIC DNA]</scope>
    <source>
        <strain evidence="5 6">PK2</strain>
    </source>
</reference>
<keyword evidence="3" id="KW-0804">Transcription</keyword>
<dbReference type="GO" id="GO:0003677">
    <property type="term" value="F:DNA binding"/>
    <property type="evidence" value="ECO:0007669"/>
    <property type="project" value="UniProtKB-KW"/>
</dbReference>
<keyword evidence="1" id="KW-0805">Transcription regulation</keyword>
<evidence type="ECO:0000256" key="3">
    <source>
        <dbReference type="ARBA" id="ARBA00023163"/>
    </source>
</evidence>
<dbReference type="Proteomes" id="UP000094622">
    <property type="component" value="Unassembled WGS sequence"/>
</dbReference>
<sequence length="60" mass="6863">MRAIRRVSVRQAHRIERSRVEHSHIIDALRSRDADQAESLVRHHALGLAAHVEQYGVFPG</sequence>
<evidence type="ECO:0000256" key="2">
    <source>
        <dbReference type="ARBA" id="ARBA00023125"/>
    </source>
</evidence>
<organism evidence="5 6">
    <name type="scientific">Methylobrevis pamukkalensis</name>
    <dbReference type="NCBI Taxonomy" id="1439726"/>
    <lineage>
        <taxon>Bacteria</taxon>
        <taxon>Pseudomonadati</taxon>
        <taxon>Pseudomonadota</taxon>
        <taxon>Alphaproteobacteria</taxon>
        <taxon>Hyphomicrobiales</taxon>
        <taxon>Pleomorphomonadaceae</taxon>
        <taxon>Methylobrevis</taxon>
    </lineage>
</organism>
<gene>
    <name evidence="5" type="ORF">A6302_03932</name>
</gene>
<dbReference type="InterPro" id="IPR011711">
    <property type="entry name" value="GntR_C"/>
</dbReference>
<name>A0A1E3GXM0_9HYPH</name>
<dbReference type="Pfam" id="PF07729">
    <property type="entry name" value="FCD"/>
    <property type="match status" value="1"/>
</dbReference>
<keyword evidence="6" id="KW-1185">Reference proteome</keyword>
<keyword evidence="2" id="KW-0238">DNA-binding</keyword>